<evidence type="ECO:0000256" key="1">
    <source>
        <dbReference type="ARBA" id="ARBA00006672"/>
    </source>
</evidence>
<dbReference type="InterPro" id="IPR001370">
    <property type="entry name" value="BIR_rpt"/>
</dbReference>
<dbReference type="OMA" id="LRDCDPV"/>
<dbReference type="GO" id="GO:0051726">
    <property type="term" value="P:regulation of cell cycle"/>
    <property type="evidence" value="ECO:0007669"/>
    <property type="project" value="TreeGrafter"/>
</dbReference>
<dbReference type="InterPro" id="IPR001841">
    <property type="entry name" value="Znf_RING"/>
</dbReference>
<dbReference type="CDD" id="cd00022">
    <property type="entry name" value="BIR"/>
    <property type="match status" value="3"/>
</dbReference>
<dbReference type="FunFam" id="1.10.1170.10:FF:000003">
    <property type="entry name" value="E3 ubiquitin-protein ligase XIAP"/>
    <property type="match status" value="1"/>
</dbReference>
<keyword evidence="4 6" id="KW-0863">Zinc-finger</keyword>
<dbReference type="Gene3D" id="1.10.1170.10">
    <property type="entry name" value="Inhibitor Of Apoptosis Protein (2mihbC-IAP-1), Chain A"/>
    <property type="match status" value="3"/>
</dbReference>
<comment type="similarity">
    <text evidence="1">Belongs to the IAP family.</text>
</comment>
<dbReference type="GeneID" id="119730351"/>
<dbReference type="Pfam" id="PF00653">
    <property type="entry name" value="BIR"/>
    <property type="match status" value="3"/>
</dbReference>
<feature type="region of interest" description="Disordered" evidence="7">
    <location>
        <begin position="135"/>
        <end position="178"/>
    </location>
</feature>
<evidence type="ECO:0000256" key="6">
    <source>
        <dbReference type="PROSITE-ProRule" id="PRU00175"/>
    </source>
</evidence>
<keyword evidence="10" id="KW-1185">Reference proteome</keyword>
<dbReference type="EnsemblMetazoa" id="XM_038203204.1">
    <property type="protein sequence ID" value="XP_038059132.1"/>
    <property type="gene ID" value="LOC119730351"/>
</dbReference>
<dbReference type="SMART" id="SM00184">
    <property type="entry name" value="RING"/>
    <property type="match status" value="1"/>
</dbReference>
<evidence type="ECO:0000256" key="2">
    <source>
        <dbReference type="ARBA" id="ARBA00022703"/>
    </source>
</evidence>
<dbReference type="PANTHER" id="PTHR10044">
    <property type="entry name" value="INHIBITOR OF APOPTOSIS"/>
    <property type="match status" value="1"/>
</dbReference>
<dbReference type="CDD" id="cd16510">
    <property type="entry name" value="RING-HC_IAPs"/>
    <property type="match status" value="1"/>
</dbReference>
<dbReference type="SMART" id="SM00238">
    <property type="entry name" value="BIR"/>
    <property type="match status" value="3"/>
</dbReference>
<dbReference type="OrthoDB" id="774873at2759"/>
<dbReference type="InterPro" id="IPR050784">
    <property type="entry name" value="IAP"/>
</dbReference>
<evidence type="ECO:0000256" key="5">
    <source>
        <dbReference type="ARBA" id="ARBA00022833"/>
    </source>
</evidence>
<evidence type="ECO:0000256" key="3">
    <source>
        <dbReference type="ARBA" id="ARBA00022723"/>
    </source>
</evidence>
<keyword evidence="2" id="KW-0053">Apoptosis</keyword>
<dbReference type="GO" id="GO:0061630">
    <property type="term" value="F:ubiquitin protein ligase activity"/>
    <property type="evidence" value="ECO:0007669"/>
    <property type="project" value="TreeGrafter"/>
</dbReference>
<dbReference type="FunFam" id="1.10.1170.10:FF:000002">
    <property type="entry name" value="Baculoviral IAP repeat containing 7"/>
    <property type="match status" value="1"/>
</dbReference>
<dbReference type="PANTHER" id="PTHR10044:SF139">
    <property type="entry name" value="DEATH-ASSOCIATED INHIBITOR OF APOPTOSIS 2"/>
    <property type="match status" value="1"/>
</dbReference>
<dbReference type="InterPro" id="IPR013083">
    <property type="entry name" value="Znf_RING/FYVE/PHD"/>
</dbReference>
<dbReference type="GO" id="GO:0043066">
    <property type="term" value="P:negative regulation of apoptotic process"/>
    <property type="evidence" value="ECO:0007669"/>
    <property type="project" value="TreeGrafter"/>
</dbReference>
<evidence type="ECO:0000256" key="7">
    <source>
        <dbReference type="SAM" id="MobiDB-lite"/>
    </source>
</evidence>
<keyword evidence="3" id="KW-0479">Metal-binding</keyword>
<dbReference type="PROSITE" id="PS01282">
    <property type="entry name" value="BIR_REPEAT_1"/>
    <property type="match status" value="2"/>
</dbReference>
<feature type="region of interest" description="Disordered" evidence="7">
    <location>
        <begin position="434"/>
        <end position="473"/>
    </location>
</feature>
<organism evidence="9 10">
    <name type="scientific">Patiria miniata</name>
    <name type="common">Bat star</name>
    <name type="synonym">Asterina miniata</name>
    <dbReference type="NCBI Taxonomy" id="46514"/>
    <lineage>
        <taxon>Eukaryota</taxon>
        <taxon>Metazoa</taxon>
        <taxon>Echinodermata</taxon>
        <taxon>Eleutherozoa</taxon>
        <taxon>Asterozoa</taxon>
        <taxon>Asteroidea</taxon>
        <taxon>Valvatacea</taxon>
        <taxon>Valvatida</taxon>
        <taxon>Asterinidae</taxon>
        <taxon>Patiria</taxon>
    </lineage>
</organism>
<dbReference type="GO" id="GO:0006915">
    <property type="term" value="P:apoptotic process"/>
    <property type="evidence" value="ECO:0007669"/>
    <property type="project" value="UniProtKB-KW"/>
</dbReference>
<reference evidence="9" key="1">
    <citation type="submission" date="2022-11" db="UniProtKB">
        <authorList>
            <consortium name="EnsemblMetazoa"/>
        </authorList>
    </citation>
    <scope>IDENTIFICATION</scope>
</reference>
<evidence type="ECO:0000256" key="4">
    <source>
        <dbReference type="ARBA" id="ARBA00022771"/>
    </source>
</evidence>
<evidence type="ECO:0000313" key="9">
    <source>
        <dbReference type="EnsemblMetazoa" id="XP_038059132.1"/>
    </source>
</evidence>
<dbReference type="Pfam" id="PF13920">
    <property type="entry name" value="zf-C3HC4_3"/>
    <property type="match status" value="1"/>
</dbReference>
<dbReference type="GO" id="GO:0005737">
    <property type="term" value="C:cytoplasm"/>
    <property type="evidence" value="ECO:0007669"/>
    <property type="project" value="TreeGrafter"/>
</dbReference>
<dbReference type="RefSeq" id="XP_038059132.1">
    <property type="nucleotide sequence ID" value="XM_038203204.1"/>
</dbReference>
<keyword evidence="5" id="KW-0862">Zinc</keyword>
<protein>
    <recommendedName>
        <fullName evidence="8">RING-type domain-containing protein</fullName>
    </recommendedName>
</protein>
<dbReference type="PROSITE" id="PS50143">
    <property type="entry name" value="BIR_REPEAT_2"/>
    <property type="match status" value="3"/>
</dbReference>
<proteinExistence type="inferred from homology"/>
<dbReference type="Gene3D" id="3.30.40.10">
    <property type="entry name" value="Zinc/RING finger domain, C3HC4 (zinc finger)"/>
    <property type="match status" value="1"/>
</dbReference>
<feature type="compositionally biased region" description="Polar residues" evidence="7">
    <location>
        <begin position="165"/>
        <end position="177"/>
    </location>
</feature>
<dbReference type="PROSITE" id="PS50089">
    <property type="entry name" value="ZF_RING_2"/>
    <property type="match status" value="1"/>
</dbReference>
<name>A0A914A5K0_PATMI</name>
<feature type="domain" description="RING-type" evidence="8">
    <location>
        <begin position="640"/>
        <end position="675"/>
    </location>
</feature>
<dbReference type="Gene3D" id="1.10.8.10">
    <property type="entry name" value="DNA helicase RuvA subunit, C-terminal domain"/>
    <property type="match status" value="1"/>
</dbReference>
<sequence length="687" mass="77455">MDNNGAGKKDHIPRPNQVRIDDAGNVSIIGSNNIVTVFDGKPVKNETPSLASLNMEQEMNRLATFKNWPHSAPVTANALARAGFFFLGIGDQVQCFACLGIIKEWEFGDLAMGEHKKHYPNCPFVRDQTHKRRAKETVSELFKAPKKSESGKKGSGKPVKGGRFNENQKSSEGNPTWQPIIDSFETEVQLTSRSEYKRLLSYCSWPRNHPMDPRDLAKAGFYFLEKDDIPVVQCFACYGKIQNWKPQDIPRQEHARRFPSCPFVKGLDVKNEPITDLQMANAVSIAYREPSGYENTLQQFSKQLEAALPHTAKVTSQWEQVASPNRVLNRPKYPDYAWENARVATYDKGWPGILGITPQQLARAGFFYTGEGDSTKCFYCGGGLKHWESTDEPWTEHAKWFSVCEWLLQQRGRTFVSYVVRNFPVDTWQLKQARNAQSAAPAPAPAPAPTPAKVATSPRPTASASQEPPEDEAGVIYKKLAKDDPLDEAMNSRLTKCVLEKGYDADLVKQVVRRQLRTAGKAFENTNDLLEAVWQAEELREAGKWEEDVEEEEVEEFRGGAKRGAEQFIAQVPEKRRKDAGRGEDELGVLTQKLEGMRVGEHQATATVGPTRVEPTEWQHQQSPEEIEREIERLRDEKLCKVCMDNDANTVLMPCTHLVVCDMCANSLRYCPICRQTITNVVKVFKS</sequence>
<dbReference type="FunFam" id="3.30.40.10:FF:000184">
    <property type="entry name" value="Baculoviral IAP repeat containing 2"/>
    <property type="match status" value="1"/>
</dbReference>
<evidence type="ECO:0000259" key="8">
    <source>
        <dbReference type="PROSITE" id="PS50089"/>
    </source>
</evidence>
<dbReference type="GO" id="GO:0005634">
    <property type="term" value="C:nucleus"/>
    <property type="evidence" value="ECO:0007669"/>
    <property type="project" value="TreeGrafter"/>
</dbReference>
<dbReference type="SUPFAM" id="SSF57924">
    <property type="entry name" value="Inhibitor of apoptosis (IAP) repeat"/>
    <property type="match status" value="3"/>
</dbReference>
<dbReference type="GO" id="GO:0008270">
    <property type="term" value="F:zinc ion binding"/>
    <property type="evidence" value="ECO:0007669"/>
    <property type="project" value="UniProtKB-KW"/>
</dbReference>
<dbReference type="GO" id="GO:0031398">
    <property type="term" value="P:positive regulation of protein ubiquitination"/>
    <property type="evidence" value="ECO:0007669"/>
    <property type="project" value="TreeGrafter"/>
</dbReference>
<dbReference type="AlphaFoldDB" id="A0A914A5K0"/>
<accession>A0A914A5K0</accession>
<dbReference type="Proteomes" id="UP000887568">
    <property type="component" value="Unplaced"/>
</dbReference>
<dbReference type="GO" id="GO:0043027">
    <property type="term" value="F:cysteine-type endopeptidase inhibitor activity involved in apoptotic process"/>
    <property type="evidence" value="ECO:0007669"/>
    <property type="project" value="TreeGrafter"/>
</dbReference>
<evidence type="ECO:0000313" key="10">
    <source>
        <dbReference type="Proteomes" id="UP000887568"/>
    </source>
</evidence>